<feature type="site" description="Could be important to modulate the pK values of the two catalytic cysteine residues" evidence="8">
    <location>
        <position position="178"/>
    </location>
</feature>
<keyword evidence="5 8" id="KW-0457">Lysine biosynthesis</keyword>
<dbReference type="NCBIfam" id="TIGR00652">
    <property type="entry name" value="DapF"/>
    <property type="match status" value="1"/>
</dbReference>
<feature type="active site" evidence="9">
    <location>
        <position position="91"/>
    </location>
</feature>
<dbReference type="AlphaFoldDB" id="A0A2I1M5Z3"/>
<dbReference type="PROSITE" id="PS01326">
    <property type="entry name" value="DAP_EPIMERASE"/>
    <property type="match status" value="1"/>
</dbReference>
<comment type="catalytic activity">
    <reaction evidence="7 8">
        <text>(2S,6S)-2,6-diaminopimelate = meso-2,6-diaminopimelate</text>
        <dbReference type="Rhea" id="RHEA:15393"/>
        <dbReference type="ChEBI" id="CHEBI:57609"/>
        <dbReference type="ChEBI" id="CHEBI:57791"/>
        <dbReference type="EC" id="5.1.1.7"/>
    </reaction>
</comment>
<dbReference type="GO" id="GO:0005829">
    <property type="term" value="C:cytosol"/>
    <property type="evidence" value="ECO:0007669"/>
    <property type="project" value="TreeGrafter"/>
</dbReference>
<evidence type="ECO:0000256" key="2">
    <source>
        <dbReference type="ARBA" id="ARBA00010219"/>
    </source>
</evidence>
<accession>A0A2I1M5Z3</accession>
<feature type="binding site" evidence="8">
    <location>
        <position position="82"/>
    </location>
    <ligand>
        <name>substrate</name>
    </ligand>
</feature>
<feature type="binding site" evidence="8">
    <location>
        <begin position="252"/>
        <end position="253"/>
    </location>
    <ligand>
        <name>substrate</name>
    </ligand>
</feature>
<dbReference type="GO" id="GO:0009089">
    <property type="term" value="P:lysine biosynthetic process via diaminopimelate"/>
    <property type="evidence" value="ECO:0007669"/>
    <property type="project" value="UniProtKB-UniRule"/>
</dbReference>
<evidence type="ECO:0000313" key="10">
    <source>
        <dbReference type="EMBL" id="PKZ15535.1"/>
    </source>
</evidence>
<dbReference type="UniPathway" id="UPA00034">
    <property type="reaction ID" value="UER00025"/>
</dbReference>
<evidence type="ECO:0000256" key="5">
    <source>
        <dbReference type="ARBA" id="ARBA00023154"/>
    </source>
</evidence>
<proteinExistence type="inferred from homology"/>
<name>A0A2I1M5Z3_9BIFI</name>
<evidence type="ECO:0000256" key="9">
    <source>
        <dbReference type="PROSITE-ProRule" id="PRU10125"/>
    </source>
</evidence>
<comment type="subcellular location">
    <subcellularLocation>
        <location evidence="8">Cytoplasm</location>
    </subcellularLocation>
</comment>
<dbReference type="EMBL" id="PKGU01000002">
    <property type="protein sequence ID" value="PKZ15535.1"/>
    <property type="molecule type" value="Genomic_DNA"/>
</dbReference>
<dbReference type="Pfam" id="PF01678">
    <property type="entry name" value="DAP_epimerase"/>
    <property type="match status" value="2"/>
</dbReference>
<dbReference type="InterPro" id="IPR018510">
    <property type="entry name" value="DAP_epimerase_AS"/>
</dbReference>
<comment type="pathway">
    <text evidence="1 8">Amino-acid biosynthesis; L-lysine biosynthesis via DAP pathway; DL-2,6-diaminopimelate from LL-2,6-diaminopimelate: step 1/1.</text>
</comment>
<feature type="binding site" evidence="8">
    <location>
        <begin position="262"/>
        <end position="263"/>
    </location>
    <ligand>
        <name>substrate</name>
    </ligand>
</feature>
<comment type="caution">
    <text evidence="8">Lacks conserved residue(s) required for the propagation of feature annotation.</text>
</comment>
<feature type="active site" description="Proton acceptor" evidence="8">
    <location>
        <position position="261"/>
    </location>
</feature>
<feature type="binding site" evidence="8">
    <location>
        <position position="228"/>
    </location>
    <ligand>
        <name>substrate</name>
    </ligand>
</feature>
<organism evidence="10 11">
    <name type="scientific">Alloscardovia omnicolens</name>
    <dbReference type="NCBI Taxonomy" id="419015"/>
    <lineage>
        <taxon>Bacteria</taxon>
        <taxon>Bacillati</taxon>
        <taxon>Actinomycetota</taxon>
        <taxon>Actinomycetes</taxon>
        <taxon>Bifidobacteriales</taxon>
        <taxon>Bifidobacteriaceae</taxon>
        <taxon>Alloscardovia</taxon>
    </lineage>
</organism>
<evidence type="ECO:0000256" key="4">
    <source>
        <dbReference type="ARBA" id="ARBA00022605"/>
    </source>
</evidence>
<dbReference type="InterPro" id="IPR001653">
    <property type="entry name" value="DAP_epimerase_DapF"/>
</dbReference>
<reference evidence="10 11" key="1">
    <citation type="submission" date="2017-12" db="EMBL/GenBank/DDBJ databases">
        <title>Phylogenetic diversity of female urinary microbiome.</title>
        <authorList>
            <person name="Thomas-White K."/>
            <person name="Wolfe A.J."/>
        </authorList>
    </citation>
    <scope>NUCLEOTIDE SEQUENCE [LARGE SCALE GENOMIC DNA]</scope>
    <source>
        <strain evidence="10 11">UMB0064</strain>
    </source>
</reference>
<keyword evidence="4 8" id="KW-0028">Amino-acid biosynthesis</keyword>
<dbReference type="PANTHER" id="PTHR31689">
    <property type="entry name" value="DIAMINOPIMELATE EPIMERASE, CHLOROPLASTIC"/>
    <property type="match status" value="1"/>
</dbReference>
<dbReference type="SUPFAM" id="SSF54506">
    <property type="entry name" value="Diaminopimelate epimerase-like"/>
    <property type="match status" value="2"/>
</dbReference>
<feature type="binding site" evidence="8">
    <location>
        <position position="15"/>
    </location>
    <ligand>
        <name>substrate</name>
    </ligand>
</feature>
<feature type="binding site" evidence="8">
    <location>
        <position position="176"/>
    </location>
    <ligand>
        <name>substrate</name>
    </ligand>
</feature>
<feature type="binding site" evidence="8">
    <location>
        <begin position="92"/>
        <end position="93"/>
    </location>
    <ligand>
        <name>substrate</name>
    </ligand>
</feature>
<comment type="similarity">
    <text evidence="2 8">Belongs to the diaminopimelate epimerase family.</text>
</comment>
<feature type="active site" description="Proton donor" evidence="8">
    <location>
        <position position="91"/>
    </location>
</feature>
<dbReference type="EC" id="5.1.1.7" evidence="3 8"/>
<comment type="caution">
    <text evidence="10">The sequence shown here is derived from an EMBL/GenBank/DDBJ whole genome shotgun (WGS) entry which is preliminary data.</text>
</comment>
<evidence type="ECO:0000256" key="6">
    <source>
        <dbReference type="ARBA" id="ARBA00023235"/>
    </source>
</evidence>
<dbReference type="Proteomes" id="UP000242263">
    <property type="component" value="Unassembled WGS sequence"/>
</dbReference>
<dbReference type="Gene3D" id="3.10.310.10">
    <property type="entry name" value="Diaminopimelate Epimerase, Chain A, domain 1"/>
    <property type="match status" value="2"/>
</dbReference>
<protein>
    <recommendedName>
        <fullName evidence="3 8">Diaminopimelate epimerase</fullName>
        <shortName evidence="8">DAP epimerase</shortName>
        <ecNumber evidence="3 8">5.1.1.7</ecNumber>
    </recommendedName>
    <alternativeName>
        <fullName evidence="8">PLP-independent amino acid racemase</fullName>
    </alternativeName>
</protein>
<sequence length="316" mass="34003">MTFPRTVLKAHGTGNDFVIWFDEHGEYEPTPEEVRSLDDRHFGLGGDGIIRLTPPEHVSDVSAEQAQAFHDAGAHWFMDYRNADGSLAEMCGNGARVTAALAMHVGLTQASEDEPFALATRAGIKYITFLGAVDGLGTHVFRIDMGPWRMGMREEYMVKVPANNAQGMGTFVDMGNPHVVTVVGQQLDLTTLSVGMPLSIPVQTMPDVSELDLTITPRVEPELPAGQNAEFVRIDDVNAQENAGLATMRVNERGAGETLSCGTGLCATGVVLSERTGVNNWRISVPGGTLLVEVEVERVLLTGDAVLVGQVELFNA</sequence>
<keyword evidence="6 8" id="KW-0413">Isomerase</keyword>
<evidence type="ECO:0000313" key="11">
    <source>
        <dbReference type="Proteomes" id="UP000242263"/>
    </source>
</evidence>
<comment type="function">
    <text evidence="8">Catalyzes the stereoinversion of LL-2,6-diaminopimelate (L,L-DAP) to meso-diaminopimelate (meso-DAP), a precursor of L-lysine and an essential component of the bacterial peptidoglycan.</text>
</comment>
<evidence type="ECO:0000256" key="3">
    <source>
        <dbReference type="ARBA" id="ARBA00013080"/>
    </source>
</evidence>
<evidence type="ECO:0000256" key="1">
    <source>
        <dbReference type="ARBA" id="ARBA00005196"/>
    </source>
</evidence>
<gene>
    <name evidence="8 10" type="primary">dapF</name>
    <name evidence="10" type="ORF">CYJ32_03990</name>
</gene>
<dbReference type="RefSeq" id="WP_049188578.1">
    <property type="nucleotide sequence ID" value="NZ_CAMYCS010000001.1"/>
</dbReference>
<evidence type="ECO:0000256" key="7">
    <source>
        <dbReference type="ARBA" id="ARBA00051712"/>
    </source>
</evidence>
<comment type="subunit">
    <text evidence="8">Homodimer.</text>
</comment>
<dbReference type="PANTHER" id="PTHR31689:SF0">
    <property type="entry name" value="DIAMINOPIMELATE EPIMERASE"/>
    <property type="match status" value="1"/>
</dbReference>
<dbReference type="HAMAP" id="MF_00197">
    <property type="entry name" value="DAP_epimerase"/>
    <property type="match status" value="1"/>
</dbReference>
<dbReference type="GO" id="GO:0008837">
    <property type="term" value="F:diaminopimelate epimerase activity"/>
    <property type="evidence" value="ECO:0007669"/>
    <property type="project" value="UniProtKB-UniRule"/>
</dbReference>
<evidence type="ECO:0000256" key="8">
    <source>
        <dbReference type="HAMAP-Rule" id="MF_00197"/>
    </source>
</evidence>
<keyword evidence="8" id="KW-0963">Cytoplasm</keyword>
<feature type="site" description="Could be important to modulate the pK values of the two catalytic cysteine residues" evidence="8">
    <location>
        <position position="252"/>
    </location>
</feature>